<feature type="region of interest" description="Disordered" evidence="1">
    <location>
        <begin position="118"/>
        <end position="152"/>
    </location>
</feature>
<evidence type="ECO:0000259" key="2">
    <source>
        <dbReference type="PROSITE" id="PS50181"/>
    </source>
</evidence>
<dbReference type="EMBL" id="NKHZ01000082">
    <property type="protein sequence ID" value="PNS14636.1"/>
    <property type="molecule type" value="Genomic_DNA"/>
</dbReference>
<dbReference type="AlphaFoldDB" id="A0A2K1QHJ7"/>
<gene>
    <name evidence="3" type="ORF">CAC42_1658</name>
</gene>
<dbReference type="STRING" id="2082308.A0A2K1QHJ7"/>
<dbReference type="InterPro" id="IPR001810">
    <property type="entry name" value="F-box_dom"/>
</dbReference>
<reference evidence="3 4" key="1">
    <citation type="submission" date="2017-06" db="EMBL/GenBank/DDBJ databases">
        <title>Draft genome sequence of a variant of Elsinoe murrayae.</title>
        <authorList>
            <person name="Cheng Q."/>
        </authorList>
    </citation>
    <scope>NUCLEOTIDE SEQUENCE [LARGE SCALE GENOMIC DNA]</scope>
    <source>
        <strain evidence="3 4">CQ-2017a</strain>
    </source>
</reference>
<comment type="caution">
    <text evidence="3">The sequence shown here is derived from an EMBL/GenBank/DDBJ whole genome shotgun (WGS) entry which is preliminary data.</text>
</comment>
<dbReference type="InParanoid" id="A0A2K1QHJ7"/>
<evidence type="ECO:0000313" key="3">
    <source>
        <dbReference type="EMBL" id="PNS14636.1"/>
    </source>
</evidence>
<dbReference type="Gene3D" id="1.20.1280.50">
    <property type="match status" value="1"/>
</dbReference>
<sequence length="303" mass="33702">MLPETQDYFSTLPFELLNLILSYLPGRTLLSLTPISRHIHHVCLAQLHTRLVHATTLDAHNLILECYHPSAKLVASHLFCSSLGTPGLETALEYPIGQEVDALKRLCGLYSRFLPQRKEPEQRRAARHPAGDVPGSRTYGGASSSSSSSETKGNGILVAETVSLDAGELFSQLCCVTNLVKMAPGPRQVITSIVEVSDGMIRVWRDWLGKRDGLVDKGDEGILWVHNSSESVGIKFRVRDRKFKKDQPVLFANDDEVAVSYYIEFEELLIKTMHLLDKIEKSKEQQVNDVGGRAIVYGSFVRA</sequence>
<dbReference type="PROSITE" id="PS50181">
    <property type="entry name" value="FBOX"/>
    <property type="match status" value="1"/>
</dbReference>
<organism evidence="3 4">
    <name type="scientific">Sphaceloma murrayae</name>
    <dbReference type="NCBI Taxonomy" id="2082308"/>
    <lineage>
        <taxon>Eukaryota</taxon>
        <taxon>Fungi</taxon>
        <taxon>Dikarya</taxon>
        <taxon>Ascomycota</taxon>
        <taxon>Pezizomycotina</taxon>
        <taxon>Dothideomycetes</taxon>
        <taxon>Dothideomycetidae</taxon>
        <taxon>Myriangiales</taxon>
        <taxon>Elsinoaceae</taxon>
        <taxon>Sphaceloma</taxon>
    </lineage>
</organism>
<feature type="domain" description="F-box" evidence="2">
    <location>
        <begin position="6"/>
        <end position="42"/>
    </location>
</feature>
<accession>A0A2K1QHJ7</accession>
<dbReference type="InterPro" id="IPR036047">
    <property type="entry name" value="F-box-like_dom_sf"/>
</dbReference>
<dbReference type="OrthoDB" id="9981546at2759"/>
<keyword evidence="4" id="KW-1185">Reference proteome</keyword>
<name>A0A2K1QHJ7_9PEZI</name>
<evidence type="ECO:0000313" key="4">
    <source>
        <dbReference type="Proteomes" id="UP000243797"/>
    </source>
</evidence>
<evidence type="ECO:0000256" key="1">
    <source>
        <dbReference type="SAM" id="MobiDB-lite"/>
    </source>
</evidence>
<protein>
    <recommendedName>
        <fullName evidence="2">F-box domain-containing protein</fullName>
    </recommendedName>
</protein>
<proteinExistence type="predicted"/>
<dbReference type="SUPFAM" id="SSF81383">
    <property type="entry name" value="F-box domain"/>
    <property type="match status" value="1"/>
</dbReference>
<dbReference type="Proteomes" id="UP000243797">
    <property type="component" value="Unassembled WGS sequence"/>
</dbReference>